<evidence type="ECO:0000313" key="1">
    <source>
        <dbReference type="EMBL" id="OGG37705.1"/>
    </source>
</evidence>
<reference evidence="1 2" key="1">
    <citation type="journal article" date="2016" name="Nat. Commun.">
        <title>Thousands of microbial genomes shed light on interconnected biogeochemical processes in an aquifer system.</title>
        <authorList>
            <person name="Anantharaman K."/>
            <person name="Brown C.T."/>
            <person name="Hug L.A."/>
            <person name="Sharon I."/>
            <person name="Castelle C.J."/>
            <person name="Probst A.J."/>
            <person name="Thomas B.C."/>
            <person name="Singh A."/>
            <person name="Wilkins M.J."/>
            <person name="Karaoz U."/>
            <person name="Brodie E.L."/>
            <person name="Williams K.H."/>
            <person name="Hubbard S.S."/>
            <person name="Banfield J.F."/>
        </authorList>
    </citation>
    <scope>NUCLEOTIDE SEQUENCE [LARGE SCALE GENOMIC DNA]</scope>
</reference>
<comment type="caution">
    <text evidence="1">The sequence shown here is derived from an EMBL/GenBank/DDBJ whole genome shotgun (WGS) entry which is preliminary data.</text>
</comment>
<sequence length="218" mass="24499">MITIQSSSARLRCVKRSIERSEDLLELIITDVRVLCGVRNFSFQSVPLRLVGGERHEDIHAWYSWTPSECSIVAEIPDSFGDSIGAFGLAVLAHEYFHLILKKNDALVVLLDECVKEYRKMFAAVVYLEKGISARKLFEELIISSFIPEGYLAEKHLNLVVMGAHEATDLSSLRRLVAARVASSAKEYVESARQIDRTYLGRILEVIDGLELKTPQST</sequence>
<dbReference type="STRING" id="1798468.A2110_01405"/>
<dbReference type="AlphaFoldDB" id="A0A1F6BLA3"/>
<name>A0A1F6BLA3_9BACT</name>
<protein>
    <recommendedName>
        <fullName evidence="3">Peptidase MA-like domain-containing protein</fullName>
    </recommendedName>
</protein>
<organism evidence="1 2">
    <name type="scientific">Candidatus Jorgensenbacteria bacterium GWA1_54_12</name>
    <dbReference type="NCBI Taxonomy" id="1798468"/>
    <lineage>
        <taxon>Bacteria</taxon>
        <taxon>Candidatus Joergenseniibacteriota</taxon>
    </lineage>
</organism>
<dbReference type="Proteomes" id="UP000176273">
    <property type="component" value="Unassembled WGS sequence"/>
</dbReference>
<evidence type="ECO:0008006" key="3">
    <source>
        <dbReference type="Google" id="ProtNLM"/>
    </source>
</evidence>
<dbReference type="EMBL" id="MFKH01000004">
    <property type="protein sequence ID" value="OGG37705.1"/>
    <property type="molecule type" value="Genomic_DNA"/>
</dbReference>
<evidence type="ECO:0000313" key="2">
    <source>
        <dbReference type="Proteomes" id="UP000176273"/>
    </source>
</evidence>
<proteinExistence type="predicted"/>
<gene>
    <name evidence="1" type="ORF">A2110_01405</name>
</gene>
<accession>A0A1F6BLA3</accession>